<accession>A0A0B4DR20</accession>
<keyword evidence="1" id="KW-1133">Transmembrane helix</keyword>
<keyword evidence="3" id="KW-0808">Transferase</keyword>
<evidence type="ECO:0000259" key="2">
    <source>
        <dbReference type="Pfam" id="PF01757"/>
    </source>
</evidence>
<sequence length="375" mass="40476">MTSEGEGELPRPARIARGGWLDVLRFVAGALIIIYHFREAAPTPLGAFHPVFDRGYLLTNFFIIDSGYVLARIYGDGFAARTIPFPPYVRQRLLRVAPSHLVVIGALALLVAAAGVVGIAPSNPQWFDWGQLPAQVFLVQAYGVPGGQGWNAPTWTLSALLGCYLVLPWICRALWRLGPWTVVFGAVLLLLLADWASRAWLGDPVYRLPLRFGIVRALPLFLLGVAAALLGARLYAGPRLAGALGLVALAGLVGVQSIGGLDILSLILLTVLIWSAGALPTVRPSRLIEHLGLMSFAMFLTNEVTRIVWFGALDALGQSDWSTAVRWVVWTAGVTTAFAVAAVFRYGFDRPIQNWVNPPRPKTASPGASADRPIA</sequence>
<evidence type="ECO:0000313" key="4">
    <source>
        <dbReference type="Proteomes" id="UP000031166"/>
    </source>
</evidence>
<proteinExistence type="predicted"/>
<feature type="transmembrane region" description="Helical" evidence="1">
    <location>
        <begin position="239"/>
        <end position="257"/>
    </location>
</feature>
<dbReference type="InterPro" id="IPR002656">
    <property type="entry name" value="Acyl_transf_3_dom"/>
</dbReference>
<evidence type="ECO:0000313" key="3">
    <source>
        <dbReference type="EMBL" id="KIC56718.1"/>
    </source>
</evidence>
<dbReference type="EMBL" id="JWSY01000020">
    <property type="protein sequence ID" value="KIC56718.1"/>
    <property type="molecule type" value="Genomic_DNA"/>
</dbReference>
<feature type="transmembrane region" description="Helical" evidence="1">
    <location>
        <begin position="324"/>
        <end position="344"/>
    </location>
</feature>
<feature type="transmembrane region" description="Helical" evidence="1">
    <location>
        <begin position="20"/>
        <end position="37"/>
    </location>
</feature>
<feature type="transmembrane region" description="Helical" evidence="1">
    <location>
        <begin position="155"/>
        <end position="175"/>
    </location>
</feature>
<comment type="caution">
    <text evidence="3">The sequence shown here is derived from an EMBL/GenBank/DDBJ whole genome shotgun (WGS) entry which is preliminary data.</text>
</comment>
<gene>
    <name evidence="3" type="ORF">RM53_11790</name>
</gene>
<protein>
    <submittedName>
        <fullName evidence="3">Acyltransferase</fullName>
    </submittedName>
</protein>
<feature type="transmembrane region" description="Helical" evidence="1">
    <location>
        <begin position="291"/>
        <end position="312"/>
    </location>
</feature>
<keyword evidence="1" id="KW-0812">Transmembrane</keyword>
<feature type="transmembrane region" description="Helical" evidence="1">
    <location>
        <begin position="182"/>
        <end position="201"/>
    </location>
</feature>
<feature type="transmembrane region" description="Helical" evidence="1">
    <location>
        <begin position="263"/>
        <end position="279"/>
    </location>
</feature>
<dbReference type="RefSeq" id="WP_039246994.1">
    <property type="nucleotide sequence ID" value="NZ_JWSY01000020.1"/>
</dbReference>
<keyword evidence="3" id="KW-0012">Acyltransferase</keyword>
<organism evidence="3 4">
    <name type="scientific">Brevundimonas nasdae</name>
    <dbReference type="NCBI Taxonomy" id="172043"/>
    <lineage>
        <taxon>Bacteria</taxon>
        <taxon>Pseudomonadati</taxon>
        <taxon>Pseudomonadota</taxon>
        <taxon>Alphaproteobacteria</taxon>
        <taxon>Caulobacterales</taxon>
        <taxon>Caulobacteraceae</taxon>
        <taxon>Brevundimonas</taxon>
    </lineage>
</organism>
<dbReference type="Pfam" id="PF01757">
    <property type="entry name" value="Acyl_transf_3"/>
    <property type="match status" value="1"/>
</dbReference>
<feature type="transmembrane region" description="Helical" evidence="1">
    <location>
        <begin position="96"/>
        <end position="120"/>
    </location>
</feature>
<reference evidence="3 4" key="1">
    <citation type="submission" date="2014-12" db="EMBL/GenBank/DDBJ databases">
        <title>Genome sequencing of Brevundimonas nasdae TPW30.</title>
        <authorList>
            <person name="Tan P.W."/>
            <person name="Chan K.-G."/>
        </authorList>
    </citation>
    <scope>NUCLEOTIDE SEQUENCE [LARGE SCALE GENOMIC DNA]</scope>
    <source>
        <strain evidence="3 4">TPW30</strain>
    </source>
</reference>
<name>A0A0B4DR20_9CAUL</name>
<dbReference type="Proteomes" id="UP000031166">
    <property type="component" value="Unassembled WGS sequence"/>
</dbReference>
<feature type="domain" description="Acyltransferase 3" evidence="2">
    <location>
        <begin position="20"/>
        <end position="344"/>
    </location>
</feature>
<feature type="transmembrane region" description="Helical" evidence="1">
    <location>
        <begin position="213"/>
        <end position="232"/>
    </location>
</feature>
<evidence type="ECO:0000256" key="1">
    <source>
        <dbReference type="SAM" id="Phobius"/>
    </source>
</evidence>
<dbReference type="GO" id="GO:0016747">
    <property type="term" value="F:acyltransferase activity, transferring groups other than amino-acyl groups"/>
    <property type="evidence" value="ECO:0007669"/>
    <property type="project" value="InterPro"/>
</dbReference>
<keyword evidence="1" id="KW-0472">Membrane</keyword>
<dbReference type="STRING" id="172043.RM53_11790"/>
<dbReference type="AlphaFoldDB" id="A0A0B4DR20"/>